<dbReference type="InterPro" id="IPR001173">
    <property type="entry name" value="Glyco_trans_2-like"/>
</dbReference>
<dbReference type="InterPro" id="IPR029044">
    <property type="entry name" value="Nucleotide-diphossugar_trans"/>
</dbReference>
<dbReference type="PANTHER" id="PTHR22916">
    <property type="entry name" value="GLYCOSYLTRANSFERASE"/>
    <property type="match status" value="1"/>
</dbReference>
<dbReference type="Gene3D" id="3.90.550.10">
    <property type="entry name" value="Spore Coat Polysaccharide Biosynthesis Protein SpsA, Chain A"/>
    <property type="match status" value="1"/>
</dbReference>
<protein>
    <recommendedName>
        <fullName evidence="1">Glycosyltransferase 2-like domain-containing protein</fullName>
    </recommendedName>
</protein>
<feature type="domain" description="Glycosyltransferase 2-like" evidence="1">
    <location>
        <begin position="6"/>
        <end position="134"/>
    </location>
</feature>
<gene>
    <name evidence="2" type="ORF">METZ01_LOCUS272017</name>
</gene>
<dbReference type="PANTHER" id="PTHR22916:SF3">
    <property type="entry name" value="UDP-GLCNAC:BETAGAL BETA-1,3-N-ACETYLGLUCOSAMINYLTRANSFERASE-LIKE PROTEIN 1"/>
    <property type="match status" value="1"/>
</dbReference>
<dbReference type="EMBL" id="UINC01078258">
    <property type="protein sequence ID" value="SVC19163.1"/>
    <property type="molecule type" value="Genomic_DNA"/>
</dbReference>
<dbReference type="CDD" id="cd00761">
    <property type="entry name" value="Glyco_tranf_GTA_type"/>
    <property type="match status" value="1"/>
</dbReference>
<feature type="non-terminal residue" evidence="2">
    <location>
        <position position="219"/>
    </location>
</feature>
<proteinExistence type="predicted"/>
<accession>A0A382K6L2</accession>
<dbReference type="Pfam" id="PF00535">
    <property type="entry name" value="Glycos_transf_2"/>
    <property type="match status" value="1"/>
</dbReference>
<name>A0A382K6L2_9ZZZZ</name>
<dbReference type="AlphaFoldDB" id="A0A382K6L2"/>
<evidence type="ECO:0000259" key="1">
    <source>
        <dbReference type="Pfam" id="PF00535"/>
    </source>
</evidence>
<sequence length="219" mass="25187">MPEFVSIITPIYNSGKYIECAIKSVQHQTYPYWEMILIDDGSTDGSIDLVRTFLDNDERIQLISLQKNQGPAKARNEGIKMACGRYIAFLDSDDLWLPEKLEKQLKFMNVNNSPLSFSAYQKIDENGDIIGQISIKKTKISYADLLKTNHIGCLTAMIDTKFLGEKMYMPLIKKRQDHGLWLSIVKKGYTAFGINEVLAQYRCRQHSISHAKINIFYYQ</sequence>
<organism evidence="2">
    <name type="scientific">marine metagenome</name>
    <dbReference type="NCBI Taxonomy" id="408172"/>
    <lineage>
        <taxon>unclassified sequences</taxon>
        <taxon>metagenomes</taxon>
        <taxon>ecological metagenomes</taxon>
    </lineage>
</organism>
<dbReference type="SUPFAM" id="SSF53448">
    <property type="entry name" value="Nucleotide-diphospho-sugar transferases"/>
    <property type="match status" value="1"/>
</dbReference>
<evidence type="ECO:0000313" key="2">
    <source>
        <dbReference type="EMBL" id="SVC19163.1"/>
    </source>
</evidence>
<dbReference type="GO" id="GO:0016758">
    <property type="term" value="F:hexosyltransferase activity"/>
    <property type="evidence" value="ECO:0007669"/>
    <property type="project" value="UniProtKB-ARBA"/>
</dbReference>
<reference evidence="2" key="1">
    <citation type="submission" date="2018-05" db="EMBL/GenBank/DDBJ databases">
        <authorList>
            <person name="Lanie J.A."/>
            <person name="Ng W.-L."/>
            <person name="Kazmierczak K.M."/>
            <person name="Andrzejewski T.M."/>
            <person name="Davidsen T.M."/>
            <person name="Wayne K.J."/>
            <person name="Tettelin H."/>
            <person name="Glass J.I."/>
            <person name="Rusch D."/>
            <person name="Podicherti R."/>
            <person name="Tsui H.-C.T."/>
            <person name="Winkler M.E."/>
        </authorList>
    </citation>
    <scope>NUCLEOTIDE SEQUENCE</scope>
</reference>